<dbReference type="PANTHER" id="PTHR48079">
    <property type="entry name" value="PROTEIN YEEZ"/>
    <property type="match status" value="1"/>
</dbReference>
<dbReference type="SUPFAM" id="SSF51735">
    <property type="entry name" value="NAD(P)-binding Rossmann-fold domains"/>
    <property type="match status" value="1"/>
</dbReference>
<dbReference type="Gene3D" id="3.40.50.720">
    <property type="entry name" value="NAD(P)-binding Rossmann-like Domain"/>
    <property type="match status" value="1"/>
</dbReference>
<dbReference type="InterPro" id="IPR001509">
    <property type="entry name" value="Epimerase_deHydtase"/>
</dbReference>
<organism evidence="3 4">
    <name type="scientific">Isoptericola chiayiensis</name>
    <dbReference type="NCBI Taxonomy" id="579446"/>
    <lineage>
        <taxon>Bacteria</taxon>
        <taxon>Bacillati</taxon>
        <taxon>Actinomycetota</taxon>
        <taxon>Actinomycetes</taxon>
        <taxon>Micrococcales</taxon>
        <taxon>Promicromonosporaceae</taxon>
        <taxon>Isoptericola</taxon>
    </lineage>
</organism>
<dbReference type="EMBL" id="BAABID010000017">
    <property type="protein sequence ID" value="GAA4734620.1"/>
    <property type="molecule type" value="Genomic_DNA"/>
</dbReference>
<feature type="region of interest" description="Disordered" evidence="1">
    <location>
        <begin position="97"/>
        <end position="120"/>
    </location>
</feature>
<dbReference type="InterPro" id="IPR051783">
    <property type="entry name" value="NAD(P)-dependent_oxidoreduct"/>
</dbReference>
<dbReference type="Pfam" id="PF01370">
    <property type="entry name" value="Epimerase"/>
    <property type="match status" value="1"/>
</dbReference>
<comment type="caution">
    <text evidence="3">The sequence shown here is derived from an EMBL/GenBank/DDBJ whole genome shotgun (WGS) entry which is preliminary data.</text>
</comment>
<dbReference type="PANTHER" id="PTHR48079:SF6">
    <property type="entry name" value="NAD(P)-BINDING DOMAIN-CONTAINING PROTEIN-RELATED"/>
    <property type="match status" value="1"/>
</dbReference>
<evidence type="ECO:0000313" key="4">
    <source>
        <dbReference type="Proteomes" id="UP001500956"/>
    </source>
</evidence>
<keyword evidence="4" id="KW-1185">Reference proteome</keyword>
<proteinExistence type="predicted"/>
<feature type="domain" description="NAD-dependent epimerase/dehydratase" evidence="2">
    <location>
        <begin position="82"/>
        <end position="205"/>
    </location>
</feature>
<gene>
    <name evidence="3" type="ORF">GCM10023216_29100</name>
</gene>
<dbReference type="InterPro" id="IPR036291">
    <property type="entry name" value="NAD(P)-bd_dom_sf"/>
</dbReference>
<dbReference type="Proteomes" id="UP001500956">
    <property type="component" value="Unassembled WGS sequence"/>
</dbReference>
<accession>A0ABP8YPP0</accession>
<sequence>MLGGTGFLSRAVAATAIVRGHDVTAVHRGRTGTVPDGVTQVLADRGDPMPPDLAGASFDAVVDVSSTPSHVRRAVATWPDRHWVFVSTVNVYADDSDPGGPGVGLLREPETDDVGPASSPDAYGRMKVACEQAVLDGVASAAVVRPGLIVGPGDPTGRFTYWPARMLRTLDGDGADALAPGKPSDPVQVIDVRDLAAWIVTLAERRGAGVLDAVGPVTPIGDVLDAVARGCGAAPRWRWADGGRLAALDVRPWAGDRSLPLWLPRPDYAGMVAHDAGPALAAGLEVRPVEDTSRDVLAWLRSTPDAPVSGLTAAQEAEVLAALR</sequence>
<evidence type="ECO:0000259" key="2">
    <source>
        <dbReference type="Pfam" id="PF01370"/>
    </source>
</evidence>
<evidence type="ECO:0000256" key="1">
    <source>
        <dbReference type="SAM" id="MobiDB-lite"/>
    </source>
</evidence>
<evidence type="ECO:0000313" key="3">
    <source>
        <dbReference type="EMBL" id="GAA4734620.1"/>
    </source>
</evidence>
<reference evidence="4" key="1">
    <citation type="journal article" date="2019" name="Int. J. Syst. Evol. Microbiol.">
        <title>The Global Catalogue of Microorganisms (GCM) 10K type strain sequencing project: providing services to taxonomists for standard genome sequencing and annotation.</title>
        <authorList>
            <consortium name="The Broad Institute Genomics Platform"/>
            <consortium name="The Broad Institute Genome Sequencing Center for Infectious Disease"/>
            <person name="Wu L."/>
            <person name="Ma J."/>
        </authorList>
    </citation>
    <scope>NUCLEOTIDE SEQUENCE [LARGE SCALE GENOMIC DNA]</scope>
    <source>
        <strain evidence="4">JCM 18063</strain>
    </source>
</reference>
<name>A0ABP8YPP0_9MICO</name>
<protein>
    <submittedName>
        <fullName evidence="3">SDR family oxidoreductase</fullName>
    </submittedName>
</protein>